<dbReference type="Gene3D" id="3.20.20.70">
    <property type="entry name" value="Aldolase class I"/>
    <property type="match status" value="1"/>
</dbReference>
<evidence type="ECO:0000256" key="2">
    <source>
        <dbReference type="ARBA" id="ARBA00022723"/>
    </source>
</evidence>
<dbReference type="SMART" id="SM00729">
    <property type="entry name" value="Elp3"/>
    <property type="match status" value="1"/>
</dbReference>
<evidence type="ECO:0000256" key="3">
    <source>
        <dbReference type="ARBA" id="ARBA00023004"/>
    </source>
</evidence>
<name>A0A926HUX7_9FIRM</name>
<evidence type="ECO:0000313" key="7">
    <source>
        <dbReference type="Proteomes" id="UP000620366"/>
    </source>
</evidence>
<dbReference type="InterPro" id="IPR013785">
    <property type="entry name" value="Aldolase_TIM"/>
</dbReference>
<evidence type="ECO:0000259" key="5">
    <source>
        <dbReference type="PROSITE" id="PS51918"/>
    </source>
</evidence>
<dbReference type="InterPro" id="IPR058240">
    <property type="entry name" value="rSAM_sf"/>
</dbReference>
<gene>
    <name evidence="6" type="primary">hemZ</name>
    <name evidence="6" type="ORF">H8695_08700</name>
</gene>
<keyword evidence="1" id="KW-0949">S-adenosyl-L-methionine</keyword>
<dbReference type="InterPro" id="IPR023995">
    <property type="entry name" value="HemZ"/>
</dbReference>
<dbReference type="GO" id="GO:0051539">
    <property type="term" value="F:4 iron, 4 sulfur cluster binding"/>
    <property type="evidence" value="ECO:0007669"/>
    <property type="project" value="TreeGrafter"/>
</dbReference>
<dbReference type="GO" id="GO:0046872">
    <property type="term" value="F:metal ion binding"/>
    <property type="evidence" value="ECO:0007669"/>
    <property type="project" value="UniProtKB-KW"/>
</dbReference>
<dbReference type="PANTHER" id="PTHR13932:SF1">
    <property type="entry name" value="OXYGEN-INDEPENDENT COPROPORPHYRINOGEN-III OXIDASE-LIKE PROTEIN HEMZ"/>
    <property type="match status" value="1"/>
</dbReference>
<dbReference type="GO" id="GO:0051989">
    <property type="term" value="F:coproporphyrinogen dehydrogenase activity"/>
    <property type="evidence" value="ECO:0007669"/>
    <property type="project" value="UniProtKB-EC"/>
</dbReference>
<dbReference type="SUPFAM" id="SSF102114">
    <property type="entry name" value="Radical SAM enzymes"/>
    <property type="match status" value="1"/>
</dbReference>
<keyword evidence="2" id="KW-0479">Metal-binding</keyword>
<accession>A0A926HUX7</accession>
<dbReference type="PANTHER" id="PTHR13932">
    <property type="entry name" value="COPROPORPHYRINIGEN III OXIDASE"/>
    <property type="match status" value="1"/>
</dbReference>
<dbReference type="InterPro" id="IPR006638">
    <property type="entry name" value="Elp3/MiaA/NifB-like_rSAM"/>
</dbReference>
<organism evidence="6 7">
    <name type="scientific">Feifania hominis</name>
    <dbReference type="NCBI Taxonomy" id="2763660"/>
    <lineage>
        <taxon>Bacteria</taxon>
        <taxon>Bacillati</taxon>
        <taxon>Bacillota</taxon>
        <taxon>Clostridia</taxon>
        <taxon>Eubacteriales</taxon>
        <taxon>Feifaniaceae</taxon>
        <taxon>Feifania</taxon>
    </lineage>
</organism>
<comment type="caution">
    <text evidence="6">The sequence shown here is derived from an EMBL/GenBank/DDBJ whole genome shotgun (WGS) entry which is preliminary data.</text>
</comment>
<dbReference type="Proteomes" id="UP000620366">
    <property type="component" value="Unassembled WGS sequence"/>
</dbReference>
<evidence type="ECO:0000313" key="6">
    <source>
        <dbReference type="EMBL" id="MBC8536763.1"/>
    </source>
</evidence>
<reference evidence="6" key="1">
    <citation type="submission" date="2020-08" db="EMBL/GenBank/DDBJ databases">
        <title>Genome public.</title>
        <authorList>
            <person name="Liu C."/>
            <person name="Sun Q."/>
        </authorList>
    </citation>
    <scope>NUCLEOTIDE SEQUENCE</scope>
    <source>
        <strain evidence="6">BX7</strain>
    </source>
</reference>
<keyword evidence="6" id="KW-0560">Oxidoreductase</keyword>
<dbReference type="SFLD" id="SFLDG01065">
    <property type="entry name" value="anaerobic_coproporphyrinogen-I"/>
    <property type="match status" value="1"/>
</dbReference>
<keyword evidence="3" id="KW-0408">Iron</keyword>
<dbReference type="EC" id="1.3.98.3" evidence="6"/>
<dbReference type="SFLD" id="SFLDG01082">
    <property type="entry name" value="B12-binding_domain_containing"/>
    <property type="match status" value="1"/>
</dbReference>
<dbReference type="GO" id="GO:0006779">
    <property type="term" value="P:porphyrin-containing compound biosynthetic process"/>
    <property type="evidence" value="ECO:0007669"/>
    <property type="project" value="TreeGrafter"/>
</dbReference>
<keyword evidence="4" id="KW-0411">Iron-sulfur</keyword>
<sequence length="482" mass="52415">MKITIVGHEERYLIECLSLLFLPGCSFRDDADGRSAVSRVTLDGERAAIHSSITADGRTAADETVERLAPDDGALARAVARSFYRAGQRLTGLKPPWGTLIGIRPAKKVAALLRGGLTPDGAADYLAREYLTEPGKTALCLAALEEEREALRVLPAHSASLYIGIPFCPSRCSYCSFVSHSIEKARRLLPGYLELLGQEIAATADAARRAGLTVNTVYIGGGTPTVLDADQLDTLMARVGDCFPAGSLAEYTVEAGRPDTITPEKLAVIRARGANRVSINPQTMDDGTLAAIGRTHTAADIERAYREACAVGFDAVNMDMIAGLPGESAESFCRSVDRVLALAPENVTVHTLSLKRAANLRAMGTDIFRGENEKVSAMLAYSQQALARAGYHPYYLYRQKNTIGNNENIGFCRDGRASLYNIYIMGEFQTILSCGAGGVTKFVFDGGERIERIFNPKYPYEYRDRFSQILQEKEKIVSAFSR</sequence>
<dbReference type="SFLD" id="SFLDS00029">
    <property type="entry name" value="Radical_SAM"/>
    <property type="match status" value="1"/>
</dbReference>
<dbReference type="NCBIfam" id="TIGR03994">
    <property type="entry name" value="rSAM_HemZ"/>
    <property type="match status" value="1"/>
</dbReference>
<dbReference type="SFLD" id="SFLDF00310">
    <property type="entry name" value="oxygen-independent_coproporphy"/>
    <property type="match status" value="1"/>
</dbReference>
<dbReference type="GO" id="GO:0005737">
    <property type="term" value="C:cytoplasm"/>
    <property type="evidence" value="ECO:0007669"/>
    <property type="project" value="TreeGrafter"/>
</dbReference>
<dbReference type="InterPro" id="IPR007197">
    <property type="entry name" value="rSAM"/>
</dbReference>
<dbReference type="Pfam" id="PF04055">
    <property type="entry name" value="Radical_SAM"/>
    <property type="match status" value="1"/>
</dbReference>
<keyword evidence="7" id="KW-1185">Reference proteome</keyword>
<feature type="domain" description="Radical SAM core" evidence="5">
    <location>
        <begin position="153"/>
        <end position="398"/>
    </location>
</feature>
<evidence type="ECO:0000256" key="1">
    <source>
        <dbReference type="ARBA" id="ARBA00022691"/>
    </source>
</evidence>
<protein>
    <submittedName>
        <fullName evidence="6">Coproporphyrinogen dehydrogenase HemZ</fullName>
        <ecNumber evidence="6">1.3.98.3</ecNumber>
    </submittedName>
</protein>
<proteinExistence type="predicted"/>
<evidence type="ECO:0000256" key="4">
    <source>
        <dbReference type="ARBA" id="ARBA00023014"/>
    </source>
</evidence>
<dbReference type="PROSITE" id="PS51918">
    <property type="entry name" value="RADICAL_SAM"/>
    <property type="match status" value="1"/>
</dbReference>
<dbReference type="EMBL" id="JACRSP010000003">
    <property type="protein sequence ID" value="MBC8536763.1"/>
    <property type="molecule type" value="Genomic_DNA"/>
</dbReference>
<dbReference type="InterPro" id="IPR034505">
    <property type="entry name" value="Coproporphyrinogen-III_oxidase"/>
</dbReference>
<dbReference type="AlphaFoldDB" id="A0A926HUX7"/>
<dbReference type="RefSeq" id="WP_249300641.1">
    <property type="nucleotide sequence ID" value="NZ_JACRSP010000003.1"/>
</dbReference>